<reference evidence="3 4" key="1">
    <citation type="submission" date="2017-11" db="EMBL/GenBank/DDBJ databases">
        <title>Draft genome sequence of Rhizobiales bacterium SY3-13.</title>
        <authorList>
            <person name="Sun C."/>
        </authorList>
    </citation>
    <scope>NUCLEOTIDE SEQUENCE [LARGE SCALE GENOMIC DNA]</scope>
    <source>
        <strain evidence="3 4">SY3-13</strain>
    </source>
</reference>
<protein>
    <submittedName>
        <fullName evidence="3">ABC transporter substrate-binding protein</fullName>
    </submittedName>
</protein>
<dbReference type="CDD" id="cd13641">
    <property type="entry name" value="PBP2_HisX_like"/>
    <property type="match status" value="1"/>
</dbReference>
<dbReference type="Proteomes" id="UP000229498">
    <property type="component" value="Unassembled WGS sequence"/>
</dbReference>
<dbReference type="Gene3D" id="3.40.190.100">
    <property type="entry name" value="Glycine betaine-binding periplasmic protein, domain 2"/>
    <property type="match status" value="1"/>
</dbReference>
<feature type="chain" id="PRO_5014702510" evidence="1">
    <location>
        <begin position="24"/>
        <end position="333"/>
    </location>
</feature>
<proteinExistence type="predicted"/>
<dbReference type="OrthoDB" id="9786266at2"/>
<evidence type="ECO:0000256" key="1">
    <source>
        <dbReference type="SAM" id="SignalP"/>
    </source>
</evidence>
<name>A0A2M9G3L0_9PROT</name>
<accession>A0A2M9G3L0</accession>
<comment type="caution">
    <text evidence="3">The sequence shown here is derived from an EMBL/GenBank/DDBJ whole genome shotgun (WGS) entry which is preliminary data.</text>
</comment>
<evidence type="ECO:0000313" key="3">
    <source>
        <dbReference type="EMBL" id="PJK30288.1"/>
    </source>
</evidence>
<dbReference type="Gene3D" id="3.40.190.10">
    <property type="entry name" value="Periplasmic binding protein-like II"/>
    <property type="match status" value="1"/>
</dbReference>
<sequence>MTRTLRAALAALAIMTIAPAVLARCEVDKPVTLADLNWDSSAFHVAVAARILKDGYGCHVERKPGATRPLFKALARGEVDIMMEVWKDNIPTLWRQAAQAGDVIEMGVNYPDAVQGWFVPAYLVQGEDAPAPDLESVRDLAGYRDLFADPEDRGKGRFYNCMLGWGCEKVNTRKLHAYGLADDFNNFRPVSGRALVRAIASHYEKREPFLTYYWGPTWVLGTYDLVMLEEPPYDPDIWSEMNRTRRPEAATAYPTSAITIAVSDEFAEAAPEIVGFLESYRTSNDLVSAALADMRRLEGDAEAAARRFLTARPEIWTEWVPEDVARRVREGLS</sequence>
<dbReference type="InterPro" id="IPR007210">
    <property type="entry name" value="ABC_Gly_betaine_transp_sub-bd"/>
</dbReference>
<feature type="domain" description="ABC-type glycine betaine transport system substrate-binding" evidence="2">
    <location>
        <begin position="29"/>
        <end position="310"/>
    </location>
</feature>
<gene>
    <name evidence="3" type="ORF">CVT23_07850</name>
</gene>
<keyword evidence="1" id="KW-0732">Signal</keyword>
<dbReference type="AlphaFoldDB" id="A0A2M9G3L0"/>
<dbReference type="SUPFAM" id="SSF53850">
    <property type="entry name" value="Periplasmic binding protein-like II"/>
    <property type="match status" value="1"/>
</dbReference>
<dbReference type="RefSeq" id="WP_109795485.1">
    <property type="nucleotide sequence ID" value="NZ_PHIG01000029.1"/>
</dbReference>
<feature type="signal peptide" evidence="1">
    <location>
        <begin position="1"/>
        <end position="23"/>
    </location>
</feature>
<organism evidence="3 4">
    <name type="scientific">Minwuia thermotolerans</name>
    <dbReference type="NCBI Taxonomy" id="2056226"/>
    <lineage>
        <taxon>Bacteria</taxon>
        <taxon>Pseudomonadati</taxon>
        <taxon>Pseudomonadota</taxon>
        <taxon>Alphaproteobacteria</taxon>
        <taxon>Minwuiales</taxon>
        <taxon>Minwuiaceae</taxon>
        <taxon>Minwuia</taxon>
    </lineage>
</organism>
<dbReference type="Pfam" id="PF04069">
    <property type="entry name" value="OpuAC"/>
    <property type="match status" value="1"/>
</dbReference>
<dbReference type="GO" id="GO:0022857">
    <property type="term" value="F:transmembrane transporter activity"/>
    <property type="evidence" value="ECO:0007669"/>
    <property type="project" value="InterPro"/>
</dbReference>
<dbReference type="EMBL" id="PHIG01000029">
    <property type="protein sequence ID" value="PJK30288.1"/>
    <property type="molecule type" value="Genomic_DNA"/>
</dbReference>
<keyword evidence="4" id="KW-1185">Reference proteome</keyword>
<dbReference type="GO" id="GO:0043190">
    <property type="term" value="C:ATP-binding cassette (ABC) transporter complex"/>
    <property type="evidence" value="ECO:0007669"/>
    <property type="project" value="InterPro"/>
</dbReference>
<evidence type="ECO:0000259" key="2">
    <source>
        <dbReference type="Pfam" id="PF04069"/>
    </source>
</evidence>
<evidence type="ECO:0000313" key="4">
    <source>
        <dbReference type="Proteomes" id="UP000229498"/>
    </source>
</evidence>